<protein>
    <submittedName>
        <fullName evidence="1">Uncharacterized protein</fullName>
    </submittedName>
</protein>
<dbReference type="EMBL" id="MBFR01000006">
    <property type="protein sequence ID" value="PVU97821.1"/>
    <property type="molecule type" value="Genomic_DNA"/>
</dbReference>
<reference evidence="1 2" key="1">
    <citation type="journal article" date="2018" name="MBio">
        <title>Comparative Genomics Reveals the Core Gene Toolbox for the Fungus-Insect Symbiosis.</title>
        <authorList>
            <person name="Wang Y."/>
            <person name="Stata M."/>
            <person name="Wang W."/>
            <person name="Stajich J.E."/>
            <person name="White M.M."/>
            <person name="Moncalvo J.M."/>
        </authorList>
    </citation>
    <scope>NUCLEOTIDE SEQUENCE [LARGE SCALE GENOMIC DNA]</scope>
    <source>
        <strain evidence="1 2">SWE-8-4</strain>
    </source>
</reference>
<dbReference type="Proteomes" id="UP000245383">
    <property type="component" value="Unassembled WGS sequence"/>
</dbReference>
<keyword evidence="2" id="KW-1185">Reference proteome</keyword>
<dbReference type="AlphaFoldDB" id="A0A2T9YZP9"/>
<proteinExistence type="predicted"/>
<gene>
    <name evidence="1" type="ORF">BB561_000234</name>
</gene>
<evidence type="ECO:0000313" key="1">
    <source>
        <dbReference type="EMBL" id="PVU97821.1"/>
    </source>
</evidence>
<comment type="caution">
    <text evidence="1">The sequence shown here is derived from an EMBL/GenBank/DDBJ whole genome shotgun (WGS) entry which is preliminary data.</text>
</comment>
<dbReference type="OrthoDB" id="5534248at2759"/>
<sequence>MVIMVAPPCLKIFAFKGIKGLYHAPRLAVKINNEVFDAMGYKRVVCQGCPASLMLFEIYINDIFNGMAGVSVPGLDDKISGLLFADNAVILAESADELQKSYIS</sequence>
<name>A0A2T9YZP9_9FUNG</name>
<organism evidence="1 2">
    <name type="scientific">Smittium simulii</name>
    <dbReference type="NCBI Taxonomy" id="133385"/>
    <lineage>
        <taxon>Eukaryota</taxon>
        <taxon>Fungi</taxon>
        <taxon>Fungi incertae sedis</taxon>
        <taxon>Zoopagomycota</taxon>
        <taxon>Kickxellomycotina</taxon>
        <taxon>Harpellomycetes</taxon>
        <taxon>Harpellales</taxon>
        <taxon>Legeriomycetaceae</taxon>
        <taxon>Smittium</taxon>
    </lineage>
</organism>
<accession>A0A2T9YZP9</accession>
<evidence type="ECO:0000313" key="2">
    <source>
        <dbReference type="Proteomes" id="UP000245383"/>
    </source>
</evidence>